<proteinExistence type="predicted"/>
<dbReference type="Proteomes" id="UP000582231">
    <property type="component" value="Unassembled WGS sequence"/>
</dbReference>
<accession>A0A852RPS7</accession>
<comment type="caution">
    <text evidence="2">The sequence shown here is derived from an EMBL/GenBank/DDBJ whole genome shotgun (WGS) entry which is preliminary data.</text>
</comment>
<evidence type="ECO:0000313" key="3">
    <source>
        <dbReference type="Proteomes" id="UP000582231"/>
    </source>
</evidence>
<evidence type="ECO:0000256" key="1">
    <source>
        <dbReference type="SAM" id="Phobius"/>
    </source>
</evidence>
<keyword evidence="3" id="KW-1185">Reference proteome</keyword>
<keyword evidence="1" id="KW-0472">Membrane</keyword>
<name>A0A852RPS7_9ACTN</name>
<dbReference type="RefSeq" id="WP_179724745.1">
    <property type="nucleotide sequence ID" value="NZ_BAABEF010000001.1"/>
</dbReference>
<sequence>MFEHKSASSSARRHEVAGALASWGMALGESGNLISGLGMLLLATPLLALLTAAVNFWLIDLALTPVRAIVTRPRS</sequence>
<dbReference type="AlphaFoldDB" id="A0A852RPS7"/>
<keyword evidence="1" id="KW-0812">Transmembrane</keyword>
<feature type="transmembrane region" description="Helical" evidence="1">
    <location>
        <begin position="33"/>
        <end position="58"/>
    </location>
</feature>
<reference evidence="2 3" key="1">
    <citation type="submission" date="2020-07" db="EMBL/GenBank/DDBJ databases">
        <title>Sequencing the genomes of 1000 actinobacteria strains.</title>
        <authorList>
            <person name="Klenk H.-P."/>
        </authorList>
    </citation>
    <scope>NUCLEOTIDE SEQUENCE [LARGE SCALE GENOMIC DNA]</scope>
    <source>
        <strain evidence="2 3">DSM 19082</strain>
    </source>
</reference>
<protein>
    <submittedName>
        <fullName evidence="2">Uncharacterized protein</fullName>
    </submittedName>
</protein>
<keyword evidence="1" id="KW-1133">Transmembrane helix</keyword>
<gene>
    <name evidence="2" type="ORF">BJ958_000198</name>
</gene>
<dbReference type="EMBL" id="JACCBF010000001">
    <property type="protein sequence ID" value="NYD28652.1"/>
    <property type="molecule type" value="Genomic_DNA"/>
</dbReference>
<organism evidence="2 3">
    <name type="scientific">Nocardioides kongjuensis</name>
    <dbReference type="NCBI Taxonomy" id="349522"/>
    <lineage>
        <taxon>Bacteria</taxon>
        <taxon>Bacillati</taxon>
        <taxon>Actinomycetota</taxon>
        <taxon>Actinomycetes</taxon>
        <taxon>Propionibacteriales</taxon>
        <taxon>Nocardioidaceae</taxon>
        <taxon>Nocardioides</taxon>
    </lineage>
</organism>
<evidence type="ECO:0000313" key="2">
    <source>
        <dbReference type="EMBL" id="NYD28652.1"/>
    </source>
</evidence>